<dbReference type="InterPro" id="IPR058717">
    <property type="entry name" value="Phage_L5_Integrase_N"/>
</dbReference>
<organism evidence="5 6">
    <name type="scientific">Kocuria palustris PEL</name>
    <dbReference type="NCBI Taxonomy" id="1236550"/>
    <lineage>
        <taxon>Bacteria</taxon>
        <taxon>Bacillati</taxon>
        <taxon>Actinomycetota</taxon>
        <taxon>Actinomycetes</taxon>
        <taxon>Micrococcales</taxon>
        <taxon>Micrococcaceae</taxon>
        <taxon>Kocuria</taxon>
    </lineage>
</organism>
<feature type="domain" description="Tyr recombinase" evidence="4">
    <location>
        <begin position="157"/>
        <end position="344"/>
    </location>
</feature>
<evidence type="ECO:0000313" key="6">
    <source>
        <dbReference type="Proteomes" id="UP000009877"/>
    </source>
</evidence>
<dbReference type="SUPFAM" id="SSF56349">
    <property type="entry name" value="DNA breaking-rejoining enzymes"/>
    <property type="match status" value="1"/>
</dbReference>
<dbReference type="Pfam" id="PF00589">
    <property type="entry name" value="Phage_integrase"/>
    <property type="match status" value="1"/>
</dbReference>
<dbReference type="InterPro" id="IPR011010">
    <property type="entry name" value="DNA_brk_join_enz"/>
</dbReference>
<dbReference type="InterPro" id="IPR013762">
    <property type="entry name" value="Integrase-like_cat_sf"/>
</dbReference>
<reference evidence="5 6" key="1">
    <citation type="journal article" date="2014" name="Genome Announc.">
        <title>Draft Genome Sequence of Kocuria palustris PEL.</title>
        <authorList>
            <person name="Sharma G."/>
            <person name="Khatri I."/>
            <person name="Subramanian S."/>
        </authorList>
    </citation>
    <scope>NUCLEOTIDE SEQUENCE [LARGE SCALE GENOMIC DNA]</scope>
    <source>
        <strain evidence="5 6">PEL</strain>
    </source>
</reference>
<dbReference type="PROSITE" id="PS51898">
    <property type="entry name" value="TYR_RECOMBINASE"/>
    <property type="match status" value="1"/>
</dbReference>
<keyword evidence="6" id="KW-1185">Reference proteome</keyword>
<dbReference type="Gene3D" id="1.10.150.130">
    <property type="match status" value="1"/>
</dbReference>
<gene>
    <name evidence="5" type="ORF">C884_02423</name>
</gene>
<comment type="caution">
    <text evidence="5">The sequence shown here is derived from an EMBL/GenBank/DDBJ whole genome shotgun (WGS) entry which is preliminary data.</text>
</comment>
<dbReference type="Pfam" id="PF26003">
    <property type="entry name" value="Integrase_N_phage"/>
    <property type="match status" value="1"/>
</dbReference>
<dbReference type="PANTHER" id="PTHR30349:SF64">
    <property type="entry name" value="PROPHAGE INTEGRASE INTD-RELATED"/>
    <property type="match status" value="1"/>
</dbReference>
<dbReference type="CDD" id="cd01189">
    <property type="entry name" value="INT_ICEBs1_C_like"/>
    <property type="match status" value="1"/>
</dbReference>
<evidence type="ECO:0000313" key="5">
    <source>
        <dbReference type="EMBL" id="EME36816.1"/>
    </source>
</evidence>
<keyword evidence="2" id="KW-0238">DNA-binding</keyword>
<name>M2XCM5_9MICC</name>
<dbReference type="PANTHER" id="PTHR30349">
    <property type="entry name" value="PHAGE INTEGRASE-RELATED"/>
    <property type="match status" value="1"/>
</dbReference>
<dbReference type="Gene3D" id="1.10.443.10">
    <property type="entry name" value="Intergrase catalytic core"/>
    <property type="match status" value="1"/>
</dbReference>
<dbReference type="Proteomes" id="UP000009877">
    <property type="component" value="Unassembled WGS sequence"/>
</dbReference>
<protein>
    <submittedName>
        <fullName evidence="5">Phage integrase family protein</fullName>
    </submittedName>
</protein>
<comment type="similarity">
    <text evidence="1">Belongs to the 'phage' integrase family.</text>
</comment>
<dbReference type="InterPro" id="IPR002104">
    <property type="entry name" value="Integrase_catalytic"/>
</dbReference>
<evidence type="ECO:0000256" key="2">
    <source>
        <dbReference type="ARBA" id="ARBA00023125"/>
    </source>
</evidence>
<proteinExistence type="inferred from homology"/>
<dbReference type="EMBL" id="ANHZ02000008">
    <property type="protein sequence ID" value="EME36816.1"/>
    <property type="molecule type" value="Genomic_DNA"/>
</dbReference>
<evidence type="ECO:0000256" key="1">
    <source>
        <dbReference type="ARBA" id="ARBA00008857"/>
    </source>
</evidence>
<accession>M2XCM5</accession>
<dbReference type="InterPro" id="IPR010998">
    <property type="entry name" value="Integrase_recombinase_N"/>
</dbReference>
<keyword evidence="3" id="KW-0233">DNA recombination</keyword>
<evidence type="ECO:0000259" key="4">
    <source>
        <dbReference type="PROSITE" id="PS51898"/>
    </source>
</evidence>
<dbReference type="GO" id="GO:0015074">
    <property type="term" value="P:DNA integration"/>
    <property type="evidence" value="ECO:0007669"/>
    <property type="project" value="InterPro"/>
</dbReference>
<dbReference type="RefSeq" id="WP_006214483.1">
    <property type="nucleotide sequence ID" value="NZ_ANHZ02000008.1"/>
</dbReference>
<dbReference type="InterPro" id="IPR050090">
    <property type="entry name" value="Tyrosine_recombinase_XerCD"/>
</dbReference>
<dbReference type="GO" id="GO:0003677">
    <property type="term" value="F:DNA binding"/>
    <property type="evidence" value="ECO:0007669"/>
    <property type="project" value="UniProtKB-KW"/>
</dbReference>
<evidence type="ECO:0000256" key="3">
    <source>
        <dbReference type="ARBA" id="ARBA00023172"/>
    </source>
</evidence>
<dbReference type="GO" id="GO:0006310">
    <property type="term" value="P:DNA recombination"/>
    <property type="evidence" value="ECO:0007669"/>
    <property type="project" value="UniProtKB-KW"/>
</dbReference>
<sequence length="351" mass="39330">MSSIRRRPDGKWRARYRDSNGREHARHFARKIDAQQWLDGVVVDTATGRYVDPANDELTLRAYCDEYKKRQLWVHRTTASVDQAVASTTFLDVPFGKLRVAHVEAWVREQAETLAPSTIRTRLAQVRGVIRGAVGDRKLREDVTAGVKPPKARRREYAMMIPTAERVAALLGAVEGQYRPMFALCAYAGLRIGEACAVRLGDLDLEDGNLHVQRQVVRREGGGSELGPPKAESERVVYLPADLVVMLREHIDFWGVEDQLFWAAGRKLITGSTADFRWRQAKERTGLSCKIHDLRHFYASGLIAAGCDVVTVQRALGHSSATITLNTYAHLWPTAEDRTREAAATLMRVAS</sequence>
<dbReference type="AlphaFoldDB" id="M2XCM5"/>